<dbReference type="GO" id="GO:0004521">
    <property type="term" value="F:RNA endonuclease activity"/>
    <property type="evidence" value="ECO:0007669"/>
    <property type="project" value="TreeGrafter"/>
</dbReference>
<evidence type="ECO:0000313" key="2">
    <source>
        <dbReference type="Proteomes" id="UP000186143"/>
    </source>
</evidence>
<gene>
    <name evidence="1" type="ORF">BJF92_02945</name>
</gene>
<reference evidence="1 2" key="1">
    <citation type="submission" date="2016-09" db="EMBL/GenBank/DDBJ databases">
        <title>Rhizobium sp. nov., a novel species isolated from the rice rhizosphere.</title>
        <authorList>
            <person name="Zhao J."/>
            <person name="Zhang X."/>
        </authorList>
    </citation>
    <scope>NUCLEOTIDE SEQUENCE [LARGE SCALE GENOMIC DNA]</scope>
    <source>
        <strain evidence="1 2">MH17</strain>
    </source>
</reference>
<evidence type="ECO:0000313" key="1">
    <source>
        <dbReference type="EMBL" id="OLP52544.1"/>
    </source>
</evidence>
<dbReference type="Gene3D" id="2.30.30.110">
    <property type="match status" value="1"/>
</dbReference>
<dbReference type="Pfam" id="PF02452">
    <property type="entry name" value="PemK_toxin"/>
    <property type="match status" value="1"/>
</dbReference>
<dbReference type="EMBL" id="MKIO01000048">
    <property type="protein sequence ID" value="OLP52544.1"/>
    <property type="molecule type" value="Genomic_DNA"/>
</dbReference>
<proteinExistence type="predicted"/>
<dbReference type="STRING" id="1672749.BJF92_02945"/>
<organism evidence="1 2">
    <name type="scientific">Xaviernesmea rhizosphaerae</name>
    <dbReference type="NCBI Taxonomy" id="1672749"/>
    <lineage>
        <taxon>Bacteria</taxon>
        <taxon>Pseudomonadati</taxon>
        <taxon>Pseudomonadota</taxon>
        <taxon>Alphaproteobacteria</taxon>
        <taxon>Hyphomicrobiales</taxon>
        <taxon>Rhizobiaceae</taxon>
        <taxon>Rhizobium/Agrobacterium group</taxon>
        <taxon>Xaviernesmea</taxon>
    </lineage>
</organism>
<dbReference type="GO" id="GO:0003677">
    <property type="term" value="F:DNA binding"/>
    <property type="evidence" value="ECO:0007669"/>
    <property type="project" value="InterPro"/>
</dbReference>
<name>A0A1Q9ACD1_9HYPH</name>
<dbReference type="PANTHER" id="PTHR33988">
    <property type="entry name" value="ENDORIBONUCLEASE MAZF-RELATED"/>
    <property type="match status" value="1"/>
</dbReference>
<dbReference type="PANTHER" id="PTHR33988:SF2">
    <property type="entry name" value="ENDORIBONUCLEASE MAZF"/>
    <property type="match status" value="1"/>
</dbReference>
<dbReference type="OrthoDB" id="3196747at2"/>
<dbReference type="SUPFAM" id="SSF50118">
    <property type="entry name" value="Cell growth inhibitor/plasmid maintenance toxic component"/>
    <property type="match status" value="1"/>
</dbReference>
<sequence>MMLSRGDVVIAAFPGDVGKPRPAVILQSDLFLPIFSTALACPMTSHLIEAPVLRPLIEPSPENGLGQPSQIMTDKLSPLRKSVIRQKVGQLSAVDLAKVETALLHIMGFDRLIGARSEA</sequence>
<comment type="caution">
    <text evidence="1">The sequence shown here is derived from an EMBL/GenBank/DDBJ whole genome shotgun (WGS) entry which is preliminary data.</text>
</comment>
<dbReference type="AlphaFoldDB" id="A0A1Q9ACD1"/>
<dbReference type="InterPro" id="IPR011067">
    <property type="entry name" value="Plasmid_toxin/cell-grow_inhib"/>
</dbReference>
<dbReference type="Proteomes" id="UP000186143">
    <property type="component" value="Unassembled WGS sequence"/>
</dbReference>
<dbReference type="GO" id="GO:0016075">
    <property type="term" value="P:rRNA catabolic process"/>
    <property type="evidence" value="ECO:0007669"/>
    <property type="project" value="TreeGrafter"/>
</dbReference>
<dbReference type="InterPro" id="IPR003477">
    <property type="entry name" value="PemK-like"/>
</dbReference>
<accession>A0A1Q9ACD1</accession>
<evidence type="ECO:0008006" key="3">
    <source>
        <dbReference type="Google" id="ProtNLM"/>
    </source>
</evidence>
<dbReference type="GO" id="GO:0006402">
    <property type="term" value="P:mRNA catabolic process"/>
    <property type="evidence" value="ECO:0007669"/>
    <property type="project" value="TreeGrafter"/>
</dbReference>
<protein>
    <recommendedName>
        <fullName evidence="3">Type II toxin-antitoxin system PemK/MazF family toxin</fullName>
    </recommendedName>
</protein>